<dbReference type="Pfam" id="PF00535">
    <property type="entry name" value="Glycos_transf_2"/>
    <property type="match status" value="1"/>
</dbReference>
<evidence type="ECO:0000256" key="3">
    <source>
        <dbReference type="ARBA" id="ARBA00006739"/>
    </source>
</evidence>
<evidence type="ECO:0000313" key="14">
    <source>
        <dbReference type="Proteomes" id="UP000599074"/>
    </source>
</evidence>
<sequence length="305" mass="32862">MHPTATSWFDRRTSSWRDWPLDRVARLKGDATVTVALATLDDEQTVGEIVDGVRILADQTGLVDEVVVVDSGSQDGTMKAATDAGATVYHHGDILSEHELLPGRGDAQWKALMVARGDLIVYVDADLAEFRSYFITGLLGPLLSEPDVSLVKACYDRPHPGGQVTELMARPLLNVYFPELAGMVQPLAGEYAARRSLLETLPFAVGHGVETGLLLDTVLESGLDAVAQVDLGQRTHGGGELAALGEVATAVLHTVLERIHPNDPRWDTLTQFNRVKDAITAVDRPVGGGKRPPITTIPQYASRSS</sequence>
<organism evidence="13 14">
    <name type="scientific">Planosporangium mesophilum</name>
    <dbReference type="NCBI Taxonomy" id="689768"/>
    <lineage>
        <taxon>Bacteria</taxon>
        <taxon>Bacillati</taxon>
        <taxon>Actinomycetota</taxon>
        <taxon>Actinomycetes</taxon>
        <taxon>Micromonosporales</taxon>
        <taxon>Micromonosporaceae</taxon>
        <taxon>Planosporangium</taxon>
    </lineage>
</organism>
<evidence type="ECO:0000256" key="5">
    <source>
        <dbReference type="ARBA" id="ARBA00022679"/>
    </source>
</evidence>
<reference evidence="13" key="1">
    <citation type="submission" date="2021-01" db="EMBL/GenBank/DDBJ databases">
        <title>Whole genome shotgun sequence of Planosporangium mesophilum NBRC 109066.</title>
        <authorList>
            <person name="Komaki H."/>
            <person name="Tamura T."/>
        </authorList>
    </citation>
    <scope>NUCLEOTIDE SEQUENCE</scope>
    <source>
        <strain evidence="13">NBRC 109066</strain>
    </source>
</reference>
<evidence type="ECO:0000256" key="10">
    <source>
        <dbReference type="ARBA" id="ARBA00048997"/>
    </source>
</evidence>
<evidence type="ECO:0000313" key="13">
    <source>
        <dbReference type="EMBL" id="GII26067.1"/>
    </source>
</evidence>
<gene>
    <name evidence="13" type="ORF">Pme01_56640</name>
</gene>
<comment type="catalytic activity">
    <reaction evidence="9">
        <text>(2R)-3-phosphoglycerate + UDP-alpha-D-glucose = (2R)-2-O-(alpha-D-glucopyranosyl)-3-phospho-glycerate + UDP + H(+)</text>
        <dbReference type="Rhea" id="RHEA:31319"/>
        <dbReference type="ChEBI" id="CHEBI:15378"/>
        <dbReference type="ChEBI" id="CHEBI:58223"/>
        <dbReference type="ChEBI" id="CHEBI:58272"/>
        <dbReference type="ChEBI" id="CHEBI:58885"/>
        <dbReference type="ChEBI" id="CHEBI:62600"/>
        <dbReference type="EC" id="2.4.1.266"/>
    </reaction>
    <physiologicalReaction direction="left-to-right" evidence="9">
        <dbReference type="Rhea" id="RHEA:31320"/>
    </physiologicalReaction>
</comment>
<dbReference type="Proteomes" id="UP000599074">
    <property type="component" value="Unassembled WGS sequence"/>
</dbReference>
<keyword evidence="5" id="KW-0808">Transferase</keyword>
<evidence type="ECO:0000256" key="4">
    <source>
        <dbReference type="ARBA" id="ARBA00022676"/>
    </source>
</evidence>
<dbReference type="InterPro" id="IPR050256">
    <property type="entry name" value="Glycosyltransferase_2"/>
</dbReference>
<evidence type="ECO:0000256" key="9">
    <source>
        <dbReference type="ARBA" id="ARBA00048689"/>
    </source>
</evidence>
<accession>A0A8J3TJ16</accession>
<comment type="catalytic activity">
    <reaction evidence="10">
        <text>an NDP-alpha-D-glucose + (2R)-3-phosphoglycerate = (2R)-2-O-(alpha-D-glucopyranosyl)-3-phospho-glycerate + a ribonucleoside 5'-diphosphate + H(+)</text>
        <dbReference type="Rhea" id="RHEA:47244"/>
        <dbReference type="ChEBI" id="CHEBI:15378"/>
        <dbReference type="ChEBI" id="CHEBI:57930"/>
        <dbReference type="ChEBI" id="CHEBI:58272"/>
        <dbReference type="ChEBI" id="CHEBI:62600"/>
        <dbReference type="ChEBI" id="CHEBI:76533"/>
        <dbReference type="EC" id="2.4.1.266"/>
    </reaction>
    <physiologicalReaction direction="left-to-right" evidence="10">
        <dbReference type="Rhea" id="RHEA:47245"/>
    </physiologicalReaction>
</comment>
<dbReference type="InterPro" id="IPR029044">
    <property type="entry name" value="Nucleotide-diphossugar_trans"/>
</dbReference>
<dbReference type="Gene3D" id="3.90.550.10">
    <property type="entry name" value="Spore Coat Polysaccharide Biosynthesis Protein SpsA, Chain A"/>
    <property type="match status" value="1"/>
</dbReference>
<dbReference type="NCBIfam" id="NF010496">
    <property type="entry name" value="PRK13915.1"/>
    <property type="match status" value="1"/>
</dbReference>
<proteinExistence type="inferred from homology"/>
<dbReference type="AlphaFoldDB" id="A0A8J3TJ16"/>
<comment type="cofactor">
    <cofactor evidence="1">
        <name>Mn(2+)</name>
        <dbReference type="ChEBI" id="CHEBI:29035"/>
    </cofactor>
</comment>
<name>A0A8J3TJ16_9ACTN</name>
<keyword evidence="6" id="KW-0460">Magnesium</keyword>
<dbReference type="GO" id="GO:0016757">
    <property type="term" value="F:glycosyltransferase activity"/>
    <property type="evidence" value="ECO:0007669"/>
    <property type="project" value="UniProtKB-KW"/>
</dbReference>
<evidence type="ECO:0000256" key="1">
    <source>
        <dbReference type="ARBA" id="ARBA00001936"/>
    </source>
</evidence>
<comment type="cofactor">
    <cofactor evidence="2">
        <name>Mg(2+)</name>
        <dbReference type="ChEBI" id="CHEBI:18420"/>
    </cofactor>
</comment>
<dbReference type="SUPFAM" id="SSF53448">
    <property type="entry name" value="Nucleotide-diphospho-sugar transferases"/>
    <property type="match status" value="1"/>
</dbReference>
<feature type="compositionally biased region" description="Polar residues" evidence="11">
    <location>
        <begin position="296"/>
        <end position="305"/>
    </location>
</feature>
<dbReference type="PANTHER" id="PTHR48090">
    <property type="entry name" value="UNDECAPRENYL-PHOSPHATE 4-DEOXY-4-FORMAMIDO-L-ARABINOSE TRANSFERASE-RELATED"/>
    <property type="match status" value="1"/>
</dbReference>
<keyword evidence="14" id="KW-1185">Reference proteome</keyword>
<evidence type="ECO:0000256" key="6">
    <source>
        <dbReference type="ARBA" id="ARBA00022842"/>
    </source>
</evidence>
<protein>
    <recommendedName>
        <fullName evidence="8">Glucosyl-3-phosphoglycerate synthase</fullName>
        <ecNumber evidence="7">2.4.1.266</ecNumber>
    </recommendedName>
</protein>
<evidence type="ECO:0000256" key="7">
    <source>
        <dbReference type="ARBA" id="ARBA00039022"/>
    </source>
</evidence>
<evidence type="ECO:0000256" key="2">
    <source>
        <dbReference type="ARBA" id="ARBA00001946"/>
    </source>
</evidence>
<dbReference type="PANTHER" id="PTHR48090:SF10">
    <property type="entry name" value="GLUCOSYL-3-PHOSPHOGLYCERATE SYNTHASE"/>
    <property type="match status" value="1"/>
</dbReference>
<feature type="region of interest" description="Disordered" evidence="11">
    <location>
        <begin position="285"/>
        <end position="305"/>
    </location>
</feature>
<evidence type="ECO:0000259" key="12">
    <source>
        <dbReference type="Pfam" id="PF00535"/>
    </source>
</evidence>
<comment type="similarity">
    <text evidence="3">Belongs to the glycosyltransferase 2 family.</text>
</comment>
<dbReference type="EC" id="2.4.1.266" evidence="7"/>
<dbReference type="EMBL" id="BOON01000065">
    <property type="protein sequence ID" value="GII26067.1"/>
    <property type="molecule type" value="Genomic_DNA"/>
</dbReference>
<keyword evidence="4" id="KW-0328">Glycosyltransferase</keyword>
<dbReference type="RefSeq" id="WP_168115204.1">
    <property type="nucleotide sequence ID" value="NZ_BOON01000065.1"/>
</dbReference>
<feature type="domain" description="Glycosyltransferase 2-like" evidence="12">
    <location>
        <begin position="55"/>
        <end position="150"/>
    </location>
</feature>
<evidence type="ECO:0000256" key="11">
    <source>
        <dbReference type="SAM" id="MobiDB-lite"/>
    </source>
</evidence>
<comment type="caution">
    <text evidence="13">The sequence shown here is derived from an EMBL/GenBank/DDBJ whole genome shotgun (WGS) entry which is preliminary data.</text>
</comment>
<evidence type="ECO:0000256" key="8">
    <source>
        <dbReference type="ARBA" id="ARBA00040894"/>
    </source>
</evidence>
<dbReference type="InterPro" id="IPR001173">
    <property type="entry name" value="Glyco_trans_2-like"/>
</dbReference>